<organism evidence="11 12">
    <name type="scientific">Mesorhabditis spiculigera</name>
    <dbReference type="NCBI Taxonomy" id="96644"/>
    <lineage>
        <taxon>Eukaryota</taxon>
        <taxon>Metazoa</taxon>
        <taxon>Ecdysozoa</taxon>
        <taxon>Nematoda</taxon>
        <taxon>Chromadorea</taxon>
        <taxon>Rhabditida</taxon>
        <taxon>Rhabditina</taxon>
        <taxon>Rhabditomorpha</taxon>
        <taxon>Rhabditoidea</taxon>
        <taxon>Rhabditidae</taxon>
        <taxon>Mesorhabditinae</taxon>
        <taxon>Mesorhabditis</taxon>
    </lineage>
</organism>
<evidence type="ECO:0000256" key="9">
    <source>
        <dbReference type="ARBA" id="ARBA00023180"/>
    </source>
</evidence>
<evidence type="ECO:0000256" key="10">
    <source>
        <dbReference type="ARBA" id="ARBA00038150"/>
    </source>
</evidence>
<comment type="pathway">
    <text evidence="2">Protein modification; protein glycosylation.</text>
</comment>
<keyword evidence="7" id="KW-1133">Transmembrane helix</keyword>
<evidence type="ECO:0000256" key="1">
    <source>
        <dbReference type="ARBA" id="ARBA00004606"/>
    </source>
</evidence>
<feature type="non-terminal residue" evidence="11">
    <location>
        <position position="432"/>
    </location>
</feature>
<keyword evidence="6" id="KW-0735">Signal-anchor</keyword>
<gene>
    <name evidence="11" type="ORF">MSPICULIGERA_LOCUS12147</name>
</gene>
<dbReference type="EMBL" id="CATQJA010002624">
    <property type="protein sequence ID" value="CAJ0573799.1"/>
    <property type="molecule type" value="Genomic_DNA"/>
</dbReference>
<accession>A0AA36CR61</accession>
<sequence>MYDLHTHRNITFLDNLYIPCEALIRGDQTAIDLYGQQVYDNGFKERMLLEEKDLCAAFKNRFHFQASPLSEEEAEFPLAYGFVVYKNVVQVLHMLAAFYQPQNLYCINIDSKSPDGLKKLLRGVESCFPNVHVVIGPSIEWGSYEIVTAVWNCLSYAEKSAHAWKYYQYLTGTDAPLKTNLEMVRIFKALNGTMNMSYDIFNKTWLQGKQEDGSPFLPIYKSFIPALIPRPAATAIVGSSQVADYLKWLKGCWIPEELIWATIAGRPDLLPWPGAVPNSLMYQLKGTTEQMLAQLIKGRNKTQRITITEDFYGPATFDTPNQNWIARYQGWNSDDLLKCNKFTHTSCVFRVAELAALRNRPELTAHKINFEDQPVAFFCLLKEHLRRSLNPEPFDARNYTRLPEVELLRGVPLDELSMPKASVNRLRRETRG</sequence>
<evidence type="ECO:0000256" key="7">
    <source>
        <dbReference type="ARBA" id="ARBA00022989"/>
    </source>
</evidence>
<comment type="subcellular location">
    <subcellularLocation>
        <location evidence="1">Membrane</location>
        <topology evidence="1">Single-pass type II membrane protein</topology>
    </subcellularLocation>
</comment>
<keyword evidence="9" id="KW-0325">Glycoprotein</keyword>
<dbReference type="Pfam" id="PF02485">
    <property type="entry name" value="Branch"/>
    <property type="match status" value="1"/>
</dbReference>
<dbReference type="InterPro" id="IPR003406">
    <property type="entry name" value="Glyco_trans_14"/>
</dbReference>
<name>A0AA36CR61_9BILA</name>
<dbReference type="Proteomes" id="UP001177023">
    <property type="component" value="Unassembled WGS sequence"/>
</dbReference>
<comment type="similarity">
    <text evidence="10">Belongs to the glycosyltransferase 14 family.</text>
</comment>
<proteinExistence type="inferred from homology"/>
<dbReference type="AlphaFoldDB" id="A0AA36CR61"/>
<evidence type="ECO:0000256" key="5">
    <source>
        <dbReference type="ARBA" id="ARBA00022692"/>
    </source>
</evidence>
<reference evidence="11" key="1">
    <citation type="submission" date="2023-06" db="EMBL/GenBank/DDBJ databases">
        <authorList>
            <person name="Delattre M."/>
        </authorList>
    </citation>
    <scope>NUCLEOTIDE SEQUENCE</scope>
    <source>
        <strain evidence="11">AF72</strain>
    </source>
</reference>
<evidence type="ECO:0000313" key="11">
    <source>
        <dbReference type="EMBL" id="CAJ0573799.1"/>
    </source>
</evidence>
<keyword evidence="12" id="KW-1185">Reference proteome</keyword>
<protein>
    <submittedName>
        <fullName evidence="11">Uncharacterized protein</fullName>
    </submittedName>
</protein>
<evidence type="ECO:0000313" key="12">
    <source>
        <dbReference type="Proteomes" id="UP001177023"/>
    </source>
</evidence>
<keyword evidence="8" id="KW-0472">Membrane</keyword>
<keyword evidence="3" id="KW-0328">Glycosyltransferase</keyword>
<evidence type="ECO:0000256" key="4">
    <source>
        <dbReference type="ARBA" id="ARBA00022679"/>
    </source>
</evidence>
<comment type="caution">
    <text evidence="11">The sequence shown here is derived from an EMBL/GenBank/DDBJ whole genome shotgun (WGS) entry which is preliminary data.</text>
</comment>
<dbReference type="PANTHER" id="PTHR19297">
    <property type="entry name" value="GLYCOSYLTRANSFERASE 14 FAMILY MEMBER"/>
    <property type="match status" value="1"/>
</dbReference>
<keyword evidence="4" id="KW-0808">Transferase</keyword>
<evidence type="ECO:0000256" key="2">
    <source>
        <dbReference type="ARBA" id="ARBA00004922"/>
    </source>
</evidence>
<keyword evidence="5" id="KW-0812">Transmembrane</keyword>
<evidence type="ECO:0000256" key="6">
    <source>
        <dbReference type="ARBA" id="ARBA00022968"/>
    </source>
</evidence>
<dbReference type="PANTHER" id="PTHR19297:SF185">
    <property type="entry name" value="BETA-1,3-GALACTOSYL-O-GLYCOSYL-GLYCOPROTEIN BETA-1,6-N-ACETYLGLUCOSAMINYLTRANSFERASE 3"/>
    <property type="match status" value="1"/>
</dbReference>
<evidence type="ECO:0000256" key="3">
    <source>
        <dbReference type="ARBA" id="ARBA00022676"/>
    </source>
</evidence>
<dbReference type="GO" id="GO:0008375">
    <property type="term" value="F:acetylglucosaminyltransferase activity"/>
    <property type="evidence" value="ECO:0007669"/>
    <property type="project" value="TreeGrafter"/>
</dbReference>
<evidence type="ECO:0000256" key="8">
    <source>
        <dbReference type="ARBA" id="ARBA00023136"/>
    </source>
</evidence>
<dbReference type="GO" id="GO:0016020">
    <property type="term" value="C:membrane"/>
    <property type="evidence" value="ECO:0007669"/>
    <property type="project" value="UniProtKB-SubCell"/>
</dbReference>